<dbReference type="PANTHER" id="PTHR46481:SF10">
    <property type="entry name" value="ZINC FINGER BED DOMAIN-CONTAINING PROTEIN 39"/>
    <property type="match status" value="1"/>
</dbReference>
<name>A0A0L6U7P4_9BASI</name>
<organism evidence="7 8">
    <name type="scientific">Puccinia sorghi</name>
    <dbReference type="NCBI Taxonomy" id="27349"/>
    <lineage>
        <taxon>Eukaryota</taxon>
        <taxon>Fungi</taxon>
        <taxon>Dikarya</taxon>
        <taxon>Basidiomycota</taxon>
        <taxon>Pucciniomycotina</taxon>
        <taxon>Pucciniomycetes</taxon>
        <taxon>Pucciniales</taxon>
        <taxon>Pucciniaceae</taxon>
        <taxon>Puccinia</taxon>
    </lineage>
</organism>
<dbReference type="OrthoDB" id="1607513at2759"/>
<dbReference type="GO" id="GO:0005634">
    <property type="term" value="C:nucleus"/>
    <property type="evidence" value="ECO:0007669"/>
    <property type="project" value="UniProtKB-SubCell"/>
</dbReference>
<keyword evidence="4" id="KW-0862">Zinc</keyword>
<evidence type="ECO:0000256" key="6">
    <source>
        <dbReference type="SAM" id="MobiDB-lite"/>
    </source>
</evidence>
<proteinExistence type="predicted"/>
<dbReference type="InterPro" id="IPR052035">
    <property type="entry name" value="ZnF_BED_domain_contain"/>
</dbReference>
<feature type="non-terminal residue" evidence="7">
    <location>
        <position position="223"/>
    </location>
</feature>
<comment type="subcellular location">
    <subcellularLocation>
        <location evidence="1">Nucleus</location>
    </subcellularLocation>
</comment>
<keyword evidence="2" id="KW-0479">Metal-binding</keyword>
<dbReference type="Proteomes" id="UP000037035">
    <property type="component" value="Unassembled WGS sequence"/>
</dbReference>
<evidence type="ECO:0000313" key="7">
    <source>
        <dbReference type="EMBL" id="KNZ44548.1"/>
    </source>
</evidence>
<feature type="non-terminal residue" evidence="7">
    <location>
        <position position="1"/>
    </location>
</feature>
<dbReference type="EMBL" id="LAVV01014659">
    <property type="protein sequence ID" value="KNZ44548.1"/>
    <property type="molecule type" value="Genomic_DNA"/>
</dbReference>
<evidence type="ECO:0000256" key="2">
    <source>
        <dbReference type="ARBA" id="ARBA00022723"/>
    </source>
</evidence>
<evidence type="ECO:0000256" key="3">
    <source>
        <dbReference type="ARBA" id="ARBA00022771"/>
    </source>
</evidence>
<dbReference type="VEuPathDB" id="FungiDB:VP01_9049g1"/>
<keyword evidence="5" id="KW-0539">Nucleus</keyword>
<evidence type="ECO:0000256" key="5">
    <source>
        <dbReference type="ARBA" id="ARBA00023242"/>
    </source>
</evidence>
<keyword evidence="8" id="KW-1185">Reference proteome</keyword>
<gene>
    <name evidence="7" type="ORF">VP01_9049g1</name>
</gene>
<reference evidence="7 8" key="1">
    <citation type="submission" date="2015-08" db="EMBL/GenBank/DDBJ databases">
        <title>Next Generation Sequencing and Analysis of the Genome of Puccinia sorghi L Schw, the Causal Agent of Maize Common Rust.</title>
        <authorList>
            <person name="Rochi L."/>
            <person name="Burguener G."/>
            <person name="Darino M."/>
            <person name="Turjanski A."/>
            <person name="Kreff E."/>
            <person name="Dieguez M.J."/>
            <person name="Sacco F."/>
        </authorList>
    </citation>
    <scope>NUCLEOTIDE SEQUENCE [LARGE SCALE GENOMIC DNA]</scope>
    <source>
        <strain evidence="7 8">RO10H11247</strain>
    </source>
</reference>
<evidence type="ECO:0000256" key="1">
    <source>
        <dbReference type="ARBA" id="ARBA00004123"/>
    </source>
</evidence>
<dbReference type="AlphaFoldDB" id="A0A0L6U7P4"/>
<evidence type="ECO:0008006" key="9">
    <source>
        <dbReference type="Google" id="ProtNLM"/>
    </source>
</evidence>
<feature type="region of interest" description="Disordered" evidence="6">
    <location>
        <begin position="1"/>
        <end position="21"/>
    </location>
</feature>
<sequence>LHTGPQPIKQHHQTGTPQHPSNLAHKSWVWSHFEILANSNKLECLAPDRKKGGKSCGALVARDMIGSTKLMSEHLKTVHHIFTPSKEKSNQPLLPNLIKCQCVKQCLIVTAKLLRQAIGYLVAEVDLPFSKVEWPSFVHLLELLIPQTTNMEYGWKSIKSIIDQMFIAHTQHIEKTLSCITHLSFAAKTWTSPNMKAFMAMTAHSISPEWNIVDLLVAMPAVK</sequence>
<accession>A0A0L6U7P4</accession>
<evidence type="ECO:0000313" key="8">
    <source>
        <dbReference type="Proteomes" id="UP000037035"/>
    </source>
</evidence>
<dbReference type="PANTHER" id="PTHR46481">
    <property type="entry name" value="ZINC FINGER BED DOMAIN-CONTAINING PROTEIN 4"/>
    <property type="match status" value="1"/>
</dbReference>
<comment type="caution">
    <text evidence="7">The sequence shown here is derived from an EMBL/GenBank/DDBJ whole genome shotgun (WGS) entry which is preliminary data.</text>
</comment>
<keyword evidence="3" id="KW-0863">Zinc-finger</keyword>
<evidence type="ECO:0000256" key="4">
    <source>
        <dbReference type="ARBA" id="ARBA00022833"/>
    </source>
</evidence>
<protein>
    <recommendedName>
        <fullName evidence="9">HAT C-terminal dimerisation domain-containing protein</fullName>
    </recommendedName>
</protein>
<dbReference type="GO" id="GO:0008270">
    <property type="term" value="F:zinc ion binding"/>
    <property type="evidence" value="ECO:0007669"/>
    <property type="project" value="UniProtKB-KW"/>
</dbReference>